<proteinExistence type="predicted"/>
<name>W7UB50_9STRA</name>
<gene>
    <name evidence="1" type="ORF">Naga_100003g158</name>
</gene>
<keyword evidence="2" id="KW-1185">Reference proteome</keyword>
<evidence type="ECO:0000313" key="1">
    <source>
        <dbReference type="EMBL" id="EWM30214.1"/>
    </source>
</evidence>
<dbReference type="Proteomes" id="UP000019335">
    <property type="component" value="Chromosome 1"/>
</dbReference>
<accession>W7UB50</accession>
<dbReference type="AlphaFoldDB" id="W7UB50"/>
<organism evidence="1 2">
    <name type="scientific">Nannochloropsis gaditana</name>
    <dbReference type="NCBI Taxonomy" id="72520"/>
    <lineage>
        <taxon>Eukaryota</taxon>
        <taxon>Sar</taxon>
        <taxon>Stramenopiles</taxon>
        <taxon>Ochrophyta</taxon>
        <taxon>Eustigmatophyceae</taxon>
        <taxon>Eustigmatales</taxon>
        <taxon>Monodopsidaceae</taxon>
        <taxon>Nannochloropsis</taxon>
    </lineage>
</organism>
<evidence type="ECO:0000313" key="2">
    <source>
        <dbReference type="Proteomes" id="UP000019335"/>
    </source>
</evidence>
<reference evidence="1 2" key="1">
    <citation type="journal article" date="2014" name="Mol. Plant">
        <title>Chromosome Scale Genome Assembly and Transcriptome Profiling of Nannochloropsis gaditana in Nitrogen Depletion.</title>
        <authorList>
            <person name="Corteggiani Carpinelli E."/>
            <person name="Telatin A."/>
            <person name="Vitulo N."/>
            <person name="Forcato C."/>
            <person name="D'Angelo M."/>
            <person name="Schiavon R."/>
            <person name="Vezzi A."/>
            <person name="Giacometti G.M."/>
            <person name="Morosinotto T."/>
            <person name="Valle G."/>
        </authorList>
    </citation>
    <scope>NUCLEOTIDE SEQUENCE [LARGE SCALE GENOMIC DNA]</scope>
    <source>
        <strain evidence="1 2">B-31</strain>
    </source>
</reference>
<sequence length="79" mass="9851">MIVWRAMYFFRYSFTYSRKIILRKRCAHCTCTRRTPQSHILACWTFCRSDSRRDIRYHRREPWAKYQQIAPNEEMELAL</sequence>
<dbReference type="EMBL" id="AZIL01000038">
    <property type="protein sequence ID" value="EWM30214.1"/>
    <property type="molecule type" value="Genomic_DNA"/>
</dbReference>
<comment type="caution">
    <text evidence="1">The sequence shown here is derived from an EMBL/GenBank/DDBJ whole genome shotgun (WGS) entry which is preliminary data.</text>
</comment>
<protein>
    <submittedName>
        <fullName evidence="1">Uncharacterized protein</fullName>
    </submittedName>
</protein>